<reference evidence="2" key="2">
    <citation type="journal article" date="2023" name="IMA Fungus">
        <title>Comparative genomic study of the Penicillium genus elucidates a diverse pangenome and 15 lateral gene transfer events.</title>
        <authorList>
            <person name="Petersen C."/>
            <person name="Sorensen T."/>
            <person name="Nielsen M.R."/>
            <person name="Sondergaard T.E."/>
            <person name="Sorensen J.L."/>
            <person name="Fitzpatrick D.A."/>
            <person name="Frisvad J.C."/>
            <person name="Nielsen K.L."/>
        </authorList>
    </citation>
    <scope>NUCLEOTIDE SEQUENCE</scope>
    <source>
        <strain evidence="2">IBT 30761</strain>
    </source>
</reference>
<dbReference type="InterPro" id="IPR000182">
    <property type="entry name" value="GNAT_dom"/>
</dbReference>
<organism evidence="2 3">
    <name type="scientific">Penicillium argentinense</name>
    <dbReference type="NCBI Taxonomy" id="1131581"/>
    <lineage>
        <taxon>Eukaryota</taxon>
        <taxon>Fungi</taxon>
        <taxon>Dikarya</taxon>
        <taxon>Ascomycota</taxon>
        <taxon>Pezizomycotina</taxon>
        <taxon>Eurotiomycetes</taxon>
        <taxon>Eurotiomycetidae</taxon>
        <taxon>Eurotiales</taxon>
        <taxon>Aspergillaceae</taxon>
        <taxon>Penicillium</taxon>
    </lineage>
</organism>
<dbReference type="InterPro" id="IPR052523">
    <property type="entry name" value="Trichothecene_AcTrans"/>
</dbReference>
<dbReference type="InterPro" id="IPR016181">
    <property type="entry name" value="Acyl_CoA_acyltransferase"/>
</dbReference>
<reference evidence="2" key="1">
    <citation type="submission" date="2022-11" db="EMBL/GenBank/DDBJ databases">
        <authorList>
            <person name="Petersen C."/>
        </authorList>
    </citation>
    <scope>NUCLEOTIDE SEQUENCE</scope>
    <source>
        <strain evidence="2">IBT 30761</strain>
    </source>
</reference>
<dbReference type="PANTHER" id="PTHR42791">
    <property type="entry name" value="GNAT FAMILY ACETYLTRANSFERASE"/>
    <property type="match status" value="1"/>
</dbReference>
<dbReference type="GeneID" id="81355199"/>
<dbReference type="Gene3D" id="3.40.630.30">
    <property type="match status" value="1"/>
</dbReference>
<dbReference type="GO" id="GO:0016747">
    <property type="term" value="F:acyltransferase activity, transferring groups other than amino-acyl groups"/>
    <property type="evidence" value="ECO:0007669"/>
    <property type="project" value="InterPro"/>
</dbReference>
<dbReference type="PROSITE" id="PS51186">
    <property type="entry name" value="GNAT"/>
    <property type="match status" value="1"/>
</dbReference>
<dbReference type="CDD" id="cd04301">
    <property type="entry name" value="NAT_SF"/>
    <property type="match status" value="1"/>
</dbReference>
<accession>A0A9W9FN24</accession>
<comment type="caution">
    <text evidence="2">The sequence shown here is derived from an EMBL/GenBank/DDBJ whole genome shotgun (WGS) entry which is preliminary data.</text>
</comment>
<dbReference type="AlphaFoldDB" id="A0A9W9FN24"/>
<dbReference type="PANTHER" id="PTHR42791:SF1">
    <property type="entry name" value="N-ACETYLTRANSFERASE DOMAIN-CONTAINING PROTEIN"/>
    <property type="match status" value="1"/>
</dbReference>
<dbReference type="Pfam" id="PF00583">
    <property type="entry name" value="Acetyltransf_1"/>
    <property type="match status" value="1"/>
</dbReference>
<dbReference type="SUPFAM" id="SSF55729">
    <property type="entry name" value="Acyl-CoA N-acyltransferases (Nat)"/>
    <property type="match status" value="1"/>
</dbReference>
<dbReference type="OrthoDB" id="410198at2759"/>
<proteinExistence type="predicted"/>
<name>A0A9W9FN24_9EURO</name>
<dbReference type="RefSeq" id="XP_056476577.1">
    <property type="nucleotide sequence ID" value="XM_056616220.1"/>
</dbReference>
<keyword evidence="3" id="KW-1185">Reference proteome</keyword>
<evidence type="ECO:0000259" key="1">
    <source>
        <dbReference type="PROSITE" id="PS51186"/>
    </source>
</evidence>
<protein>
    <submittedName>
        <fullName evidence="2">Acyl-CoA N-acyltransferase</fullName>
    </submittedName>
</protein>
<dbReference type="EMBL" id="JAPQKI010000004">
    <property type="protein sequence ID" value="KAJ5103197.1"/>
    <property type="molecule type" value="Genomic_DNA"/>
</dbReference>
<sequence length="280" mass="31126">MANTSSASSESHLSILMRFAHATFFTNTHHGPNAGSSLSWEARCVSAASRYIYHALINGGAEYLERVAALNGRVFDTDPVVKYMLLDMSFEERLAYLPTYWSTLVRSALMNDALITEADGWKAASVIIPPGKAIENVWTLLYAGFLGVLWKIGFAGLKRLWMEFSGMTDNAKMKGLHGQRRYYYVFSIGTEGEYRGKGLAKEIMRHHQNTARDENLPIWLEATSPGSRHLYLSMGFQEVEEIVLGKGKVGADANTKPGGSGVPLWAMVWWPESSEFATQS</sequence>
<dbReference type="Proteomes" id="UP001149074">
    <property type="component" value="Unassembled WGS sequence"/>
</dbReference>
<gene>
    <name evidence="2" type="ORF">N7532_003726</name>
</gene>
<evidence type="ECO:0000313" key="3">
    <source>
        <dbReference type="Proteomes" id="UP001149074"/>
    </source>
</evidence>
<evidence type="ECO:0000313" key="2">
    <source>
        <dbReference type="EMBL" id="KAJ5103197.1"/>
    </source>
</evidence>
<feature type="domain" description="N-acetyltransferase" evidence="1">
    <location>
        <begin position="175"/>
        <end position="259"/>
    </location>
</feature>